<proteinExistence type="predicted"/>
<dbReference type="EMBL" id="REGN01011949">
    <property type="protein sequence ID" value="RMZ96722.1"/>
    <property type="molecule type" value="Genomic_DNA"/>
</dbReference>
<keyword evidence="2" id="KW-1185">Reference proteome</keyword>
<dbReference type="OrthoDB" id="10497154at2759"/>
<protein>
    <recommendedName>
        <fullName evidence="3">Tetratricopeptide repeat protein</fullName>
    </recommendedName>
</protein>
<dbReference type="InterPro" id="IPR011990">
    <property type="entry name" value="TPR-like_helical_dom_sf"/>
</dbReference>
<dbReference type="AlphaFoldDB" id="A0A3M7PCE2"/>
<accession>A0A3M7PCE2</accession>
<evidence type="ECO:0008006" key="3">
    <source>
        <dbReference type="Google" id="ProtNLM"/>
    </source>
</evidence>
<organism evidence="1 2">
    <name type="scientific">Brachionus plicatilis</name>
    <name type="common">Marine rotifer</name>
    <name type="synonym">Brachionus muelleri</name>
    <dbReference type="NCBI Taxonomy" id="10195"/>
    <lineage>
        <taxon>Eukaryota</taxon>
        <taxon>Metazoa</taxon>
        <taxon>Spiralia</taxon>
        <taxon>Gnathifera</taxon>
        <taxon>Rotifera</taxon>
        <taxon>Eurotatoria</taxon>
        <taxon>Monogononta</taxon>
        <taxon>Pseudotrocha</taxon>
        <taxon>Ploima</taxon>
        <taxon>Brachionidae</taxon>
        <taxon>Brachionus</taxon>
    </lineage>
</organism>
<dbReference type="Proteomes" id="UP000276133">
    <property type="component" value="Unassembled WGS sequence"/>
</dbReference>
<dbReference type="SUPFAM" id="SSF48452">
    <property type="entry name" value="TPR-like"/>
    <property type="match status" value="1"/>
</dbReference>
<gene>
    <name evidence="1" type="ORF">BpHYR1_014035</name>
</gene>
<comment type="caution">
    <text evidence="1">The sequence shown here is derived from an EMBL/GenBank/DDBJ whole genome shotgun (WGS) entry which is preliminary data.</text>
</comment>
<dbReference type="Gene3D" id="1.25.40.10">
    <property type="entry name" value="Tetratricopeptide repeat domain"/>
    <property type="match status" value="1"/>
</dbReference>
<evidence type="ECO:0000313" key="2">
    <source>
        <dbReference type="Proteomes" id="UP000276133"/>
    </source>
</evidence>
<reference evidence="1 2" key="1">
    <citation type="journal article" date="2018" name="Sci. Rep.">
        <title>Genomic signatures of local adaptation to the degree of environmental predictability in rotifers.</title>
        <authorList>
            <person name="Franch-Gras L."/>
            <person name="Hahn C."/>
            <person name="Garcia-Roger E.M."/>
            <person name="Carmona M.J."/>
            <person name="Serra M."/>
            <person name="Gomez A."/>
        </authorList>
    </citation>
    <scope>NUCLEOTIDE SEQUENCE [LARGE SCALE GENOMIC DNA]</scope>
    <source>
        <strain evidence="1">HYR1</strain>
    </source>
</reference>
<name>A0A3M7PCE2_BRAPC</name>
<sequence>MEEIESKLGSLSRIEQFTLDHLSSICKGSDYKIFGYSRSEGDNLIKVSFLIDFFYMDDIIDIYGLQFVFFFEKNSKVKNFFFAKKSGELIPKEKLVKHFNDHRFTQKFFAKKVNFYEDEYLDDEMDLFNYATGRLSSKFCQKKMLSIERHSAGEKFESDECLDEDDDELSILLFKKGKKLFKEKLYQDALQRFNMAFYKSAVGFRYEYLYLWWWAACLFKLRDYNKSVIIYYKALHRMENEKDIEMCKKQIECAMRRKERKINELKIKNIFGL</sequence>
<evidence type="ECO:0000313" key="1">
    <source>
        <dbReference type="EMBL" id="RMZ96722.1"/>
    </source>
</evidence>